<feature type="compositionally biased region" description="Low complexity" evidence="1">
    <location>
        <begin position="536"/>
        <end position="583"/>
    </location>
</feature>
<gene>
    <name evidence="2" type="ORF">EXE63_17310</name>
</gene>
<reference evidence="2 3" key="1">
    <citation type="submission" date="2019-04" db="EMBL/GenBank/DDBJ databases">
        <title>Draft, Whole-Genome Sequence of the Anthracene-degrading Mycobacterium frederiksbergense LB501T, Isolated from a Polycyclic Aromatic Hydrocarbon (PAH)-Contaminated Soil.</title>
        <authorList>
            <person name="Augelletti F."/>
        </authorList>
    </citation>
    <scope>NUCLEOTIDE SEQUENCE [LARGE SCALE GENOMIC DNA]</scope>
    <source>
        <strain evidence="2 3">LB 501T</strain>
    </source>
</reference>
<evidence type="ECO:0000313" key="2">
    <source>
        <dbReference type="EMBL" id="QIV82439.1"/>
    </source>
</evidence>
<accession>A0A6H0S7N3</accession>
<organism evidence="2 3">
    <name type="scientific">Mycolicibacterium frederiksbergense</name>
    <dbReference type="NCBI Taxonomy" id="117567"/>
    <lineage>
        <taxon>Bacteria</taxon>
        <taxon>Bacillati</taxon>
        <taxon>Actinomycetota</taxon>
        <taxon>Actinomycetes</taxon>
        <taxon>Mycobacteriales</taxon>
        <taxon>Mycobacteriaceae</taxon>
        <taxon>Mycolicibacterium</taxon>
    </lineage>
</organism>
<feature type="compositionally biased region" description="Gly residues" evidence="1">
    <location>
        <begin position="609"/>
        <end position="634"/>
    </location>
</feature>
<sequence>MRIEVEPQALIDAGKQVGSLGVQLGALSDAMGQVLASGIASGADPAGLNFGISYGRQADQFGQYLAQAANAFKNVGLMLEATGYNYQHADQASVAGGSGPSGSVSGEPAETTAGDAPYGPNGSIVTPPTKYHLITPFIRLIPAFGMAAGVAMTWPSGNSGMMNVTAAQWRNIGQGLKVFESALSGAKAAVGAQDIPEGATITTALSDLGSGTTTLAGVADGLATSISDFAAGVLETQDAIRDLLDRISLDGLWDTVTGLLSGDGDRVLREIADDVSTVLENFQNQVKGVLGLLEELATLLGEAADAFQKWIRPVLVETFGEDAGNALADGIKLFTDIQVGGATGLIALVSGTVALADPDTWKGIADTALMVAKDPSLIDDVLKQMGSEFIALDEWQGDNPGRGFGEAAVNVASLFVPGGALAKGGAVAKGLAATRNLLQRGELGSLGRLPGLGGGRTPDAPELPDVPGVPDVPEFTPPPGIPGSVLGPGGPSSSTPSAPTSPGSGSGGGPAPIGPSPNGSGPSHSGGGAGPGGSSSNGPAPTGGSPSADGSRGGPSSNGPVPTGGSPSPDGGDGPSKPSGGAPVSPPMSPPGDSPGPSGPSQSSSGPNPSGGGDGPGSGSSDGGGSNSGEGSSDGGHVPYDSSPNGSGSDPNGDQSGATDTDTDTDNGAGTGDNGTVQSGPDGHHTVNGHPPPPPGHSAPEAIDAAQRFNDAFVNGQSTADLARAVSDWATHRVEGADRVVLGRWDGQDGGYIGEARHNGGGIYFDTGDEAWNAVEAGLGKEDAKSLGWQVNEQFLRTQLENGVGRIDYLLDHDLYDSLEDMAVERAGSFSQMEVEFLSKHAPAYGYERVGDSWVKVKDE</sequence>
<protein>
    <submittedName>
        <fullName evidence="2">PE domain-containing protein</fullName>
    </submittedName>
</protein>
<feature type="compositionally biased region" description="Low complexity" evidence="1">
    <location>
        <begin position="101"/>
        <end position="110"/>
    </location>
</feature>
<dbReference type="RefSeq" id="WP_168142957.1">
    <property type="nucleotide sequence ID" value="NZ_CP038799.1"/>
</dbReference>
<dbReference type="KEGG" id="mfre:EXE63_17310"/>
<evidence type="ECO:0000313" key="3">
    <source>
        <dbReference type="Proteomes" id="UP000501849"/>
    </source>
</evidence>
<evidence type="ECO:0000256" key="1">
    <source>
        <dbReference type="SAM" id="MobiDB-lite"/>
    </source>
</evidence>
<dbReference type="AlphaFoldDB" id="A0A6H0S7N3"/>
<feature type="compositionally biased region" description="Pro residues" evidence="1">
    <location>
        <begin position="584"/>
        <end position="598"/>
    </location>
</feature>
<feature type="compositionally biased region" description="Low complexity" evidence="1">
    <location>
        <begin position="641"/>
        <end position="660"/>
    </location>
</feature>
<feature type="region of interest" description="Disordered" evidence="1">
    <location>
        <begin position="444"/>
        <end position="701"/>
    </location>
</feature>
<name>A0A6H0S7N3_9MYCO</name>
<feature type="compositionally biased region" description="Low complexity" evidence="1">
    <location>
        <begin position="491"/>
        <end position="503"/>
    </location>
</feature>
<dbReference type="EMBL" id="CP038799">
    <property type="protein sequence ID" value="QIV82439.1"/>
    <property type="molecule type" value="Genomic_DNA"/>
</dbReference>
<feature type="region of interest" description="Disordered" evidence="1">
    <location>
        <begin position="95"/>
        <end position="121"/>
    </location>
</feature>
<dbReference type="Proteomes" id="UP000501849">
    <property type="component" value="Chromosome"/>
</dbReference>
<keyword evidence="3" id="KW-1185">Reference proteome</keyword>
<feature type="compositionally biased region" description="Low complexity" evidence="1">
    <location>
        <begin position="599"/>
        <end position="608"/>
    </location>
</feature>
<proteinExistence type="predicted"/>
<feature type="compositionally biased region" description="Gly residues" evidence="1">
    <location>
        <begin position="524"/>
        <end position="535"/>
    </location>
</feature>